<keyword evidence="1" id="KW-0808">Transferase</keyword>
<feature type="domain" description="Fido" evidence="8">
    <location>
        <begin position="2"/>
        <end position="154"/>
    </location>
</feature>
<evidence type="ECO:0000256" key="7">
    <source>
        <dbReference type="ARBA" id="ARBA00048696"/>
    </source>
</evidence>
<dbReference type="PROSITE" id="PS51459">
    <property type="entry name" value="FIDO"/>
    <property type="match status" value="1"/>
</dbReference>
<comment type="catalytic activity">
    <reaction evidence="7">
        <text>L-tyrosyl-[protein] + ATP = O-(5'-adenylyl)-L-tyrosyl-[protein] + diphosphate</text>
        <dbReference type="Rhea" id="RHEA:54288"/>
        <dbReference type="Rhea" id="RHEA-COMP:10136"/>
        <dbReference type="Rhea" id="RHEA-COMP:13846"/>
        <dbReference type="ChEBI" id="CHEBI:30616"/>
        <dbReference type="ChEBI" id="CHEBI:33019"/>
        <dbReference type="ChEBI" id="CHEBI:46858"/>
        <dbReference type="ChEBI" id="CHEBI:83624"/>
        <dbReference type="EC" id="2.7.7.108"/>
    </reaction>
</comment>
<evidence type="ECO:0000256" key="1">
    <source>
        <dbReference type="ARBA" id="ARBA00022679"/>
    </source>
</evidence>
<dbReference type="Proteomes" id="UP000823897">
    <property type="component" value="Unassembled WGS sequence"/>
</dbReference>
<dbReference type="PANTHER" id="PTHR39560:SF1">
    <property type="entry name" value="PROTEIN ADENYLYLTRANSFERASE FIC-RELATED"/>
    <property type="match status" value="1"/>
</dbReference>
<keyword evidence="3" id="KW-0547">Nucleotide-binding</keyword>
<name>A0A9D2R274_9FIRM</name>
<evidence type="ECO:0000313" key="9">
    <source>
        <dbReference type="EMBL" id="HJD34024.1"/>
    </source>
</evidence>
<dbReference type="GO" id="GO:0005524">
    <property type="term" value="F:ATP binding"/>
    <property type="evidence" value="ECO:0007669"/>
    <property type="project" value="UniProtKB-KW"/>
</dbReference>
<sequence length="210" mass="24601">MFNFQTLCELHYRIFQDVYDWAGKPRVINIEKAEAVLGDISVVYSDCFDIAKDTERILKRANNYEWKQASFENIVETFSNFLAELWKVHPFREGNTRTIVTFCSMFIEAQGSYIESDLFKDNAAYMRNALVAANAIFDDLGDLRKPEYLYRIVQDALEQGRDLKEHTAKAIRESGLKDTEERIQQVILWSRKEKREPLPKEIREEIIGSE</sequence>
<dbReference type="Gene3D" id="1.10.3290.10">
    <property type="entry name" value="Fido-like domain"/>
    <property type="match status" value="1"/>
</dbReference>
<evidence type="ECO:0000256" key="3">
    <source>
        <dbReference type="ARBA" id="ARBA00022741"/>
    </source>
</evidence>
<dbReference type="GO" id="GO:0070733">
    <property type="term" value="F:AMPylase activity"/>
    <property type="evidence" value="ECO:0007669"/>
    <property type="project" value="UniProtKB-EC"/>
</dbReference>
<dbReference type="EC" id="2.7.7.108" evidence="5"/>
<evidence type="ECO:0000313" key="10">
    <source>
        <dbReference type="Proteomes" id="UP000823897"/>
    </source>
</evidence>
<dbReference type="AlphaFoldDB" id="A0A9D2R274"/>
<protein>
    <recommendedName>
        <fullName evidence="5">protein adenylyltransferase</fullName>
        <ecNumber evidence="5">2.7.7.108</ecNumber>
    </recommendedName>
</protein>
<organism evidence="9 10">
    <name type="scientific">Candidatus Mediterraneibacter tabaqchaliae</name>
    <dbReference type="NCBI Taxonomy" id="2838689"/>
    <lineage>
        <taxon>Bacteria</taxon>
        <taxon>Bacillati</taxon>
        <taxon>Bacillota</taxon>
        <taxon>Clostridia</taxon>
        <taxon>Lachnospirales</taxon>
        <taxon>Lachnospiraceae</taxon>
        <taxon>Mediterraneibacter</taxon>
    </lineage>
</organism>
<comment type="caution">
    <text evidence="9">The sequence shown here is derived from an EMBL/GenBank/DDBJ whole genome shotgun (WGS) entry which is preliminary data.</text>
</comment>
<proteinExistence type="predicted"/>
<evidence type="ECO:0000256" key="4">
    <source>
        <dbReference type="ARBA" id="ARBA00022840"/>
    </source>
</evidence>
<keyword evidence="4" id="KW-0067">ATP-binding</keyword>
<dbReference type="PANTHER" id="PTHR39560">
    <property type="entry name" value="PROTEIN ADENYLYLTRANSFERASE FIC-RELATED"/>
    <property type="match status" value="1"/>
</dbReference>
<dbReference type="EMBL" id="DWUV01000109">
    <property type="protein sequence ID" value="HJD34024.1"/>
    <property type="molecule type" value="Genomic_DNA"/>
</dbReference>
<gene>
    <name evidence="9" type="ORF">H9911_05715</name>
</gene>
<evidence type="ECO:0000256" key="2">
    <source>
        <dbReference type="ARBA" id="ARBA00022695"/>
    </source>
</evidence>
<evidence type="ECO:0000259" key="8">
    <source>
        <dbReference type="PROSITE" id="PS51459"/>
    </source>
</evidence>
<evidence type="ECO:0000256" key="5">
    <source>
        <dbReference type="ARBA" id="ARBA00034531"/>
    </source>
</evidence>
<accession>A0A9D2R274</accession>
<dbReference type="SUPFAM" id="SSF140931">
    <property type="entry name" value="Fic-like"/>
    <property type="match status" value="1"/>
</dbReference>
<comment type="catalytic activity">
    <reaction evidence="6">
        <text>L-threonyl-[protein] + ATP = 3-O-(5'-adenylyl)-L-threonyl-[protein] + diphosphate</text>
        <dbReference type="Rhea" id="RHEA:54292"/>
        <dbReference type="Rhea" id="RHEA-COMP:11060"/>
        <dbReference type="Rhea" id="RHEA-COMP:13847"/>
        <dbReference type="ChEBI" id="CHEBI:30013"/>
        <dbReference type="ChEBI" id="CHEBI:30616"/>
        <dbReference type="ChEBI" id="CHEBI:33019"/>
        <dbReference type="ChEBI" id="CHEBI:138113"/>
        <dbReference type="EC" id="2.7.7.108"/>
    </reaction>
</comment>
<dbReference type="InterPro" id="IPR003812">
    <property type="entry name" value="Fido"/>
</dbReference>
<reference evidence="9" key="2">
    <citation type="submission" date="2021-04" db="EMBL/GenBank/DDBJ databases">
        <authorList>
            <person name="Gilroy R."/>
        </authorList>
    </citation>
    <scope>NUCLEOTIDE SEQUENCE</scope>
    <source>
        <strain evidence="9">ChiGjej3B3-11674</strain>
    </source>
</reference>
<reference evidence="9" key="1">
    <citation type="journal article" date="2021" name="PeerJ">
        <title>Extensive microbial diversity within the chicken gut microbiome revealed by metagenomics and culture.</title>
        <authorList>
            <person name="Gilroy R."/>
            <person name="Ravi A."/>
            <person name="Getino M."/>
            <person name="Pursley I."/>
            <person name="Horton D.L."/>
            <person name="Alikhan N.F."/>
            <person name="Baker D."/>
            <person name="Gharbi K."/>
            <person name="Hall N."/>
            <person name="Watson M."/>
            <person name="Adriaenssens E.M."/>
            <person name="Foster-Nyarko E."/>
            <person name="Jarju S."/>
            <person name="Secka A."/>
            <person name="Antonio M."/>
            <person name="Oren A."/>
            <person name="Chaudhuri R.R."/>
            <person name="La Ragione R."/>
            <person name="Hildebrand F."/>
            <person name="Pallen M.J."/>
        </authorList>
    </citation>
    <scope>NUCLEOTIDE SEQUENCE</scope>
    <source>
        <strain evidence="9">ChiGjej3B3-11674</strain>
    </source>
</reference>
<dbReference type="InterPro" id="IPR036597">
    <property type="entry name" value="Fido-like_dom_sf"/>
</dbReference>
<keyword evidence="2" id="KW-0548">Nucleotidyltransferase</keyword>
<dbReference type="GO" id="GO:0051302">
    <property type="term" value="P:regulation of cell division"/>
    <property type="evidence" value="ECO:0007669"/>
    <property type="project" value="TreeGrafter"/>
</dbReference>
<evidence type="ECO:0000256" key="6">
    <source>
        <dbReference type="ARBA" id="ARBA00047939"/>
    </source>
</evidence>
<dbReference type="Pfam" id="PF02661">
    <property type="entry name" value="Fic"/>
    <property type="match status" value="1"/>
</dbReference>